<organism evidence="1 2">
    <name type="scientific">Phage Phass-1</name>
    <dbReference type="NCBI Taxonomy" id="3043662"/>
    <lineage>
        <taxon>Viruses</taxon>
        <taxon>Duplodnaviria</taxon>
        <taxon>Heunggongvirae</taxon>
        <taxon>Uroviricota</taxon>
        <taxon>Caudoviricetes</taxon>
        <taxon>Caudoviricetes code 15 clade</taxon>
    </lineage>
</organism>
<protein>
    <submittedName>
        <fullName evidence="1">Uncharacterized protein</fullName>
    </submittedName>
</protein>
<dbReference type="Gene3D" id="3.40.50.1000">
    <property type="entry name" value="HAD superfamily/HAD-like"/>
    <property type="match status" value="1"/>
</dbReference>
<dbReference type="InterPro" id="IPR023214">
    <property type="entry name" value="HAD_sf"/>
</dbReference>
<evidence type="ECO:0000313" key="1">
    <source>
        <dbReference type="EMBL" id="WIC39737.1"/>
    </source>
</evidence>
<accession>A0AAF0LWV2</accession>
<dbReference type="SUPFAM" id="SSF56784">
    <property type="entry name" value="HAD-like"/>
    <property type="match status" value="1"/>
</dbReference>
<name>A0AAF0LWV2_9CAUD</name>
<dbReference type="EMBL" id="OQ749652">
    <property type="protein sequence ID" value="WIC39737.1"/>
    <property type="molecule type" value="Genomic_DNA"/>
</dbReference>
<evidence type="ECO:0000313" key="2">
    <source>
        <dbReference type="Proteomes" id="UP001237988"/>
    </source>
</evidence>
<proteinExistence type="predicted"/>
<dbReference type="Proteomes" id="UP001237988">
    <property type="component" value="Segment"/>
</dbReference>
<dbReference type="InterPro" id="IPR036412">
    <property type="entry name" value="HAD-like_sf"/>
</dbReference>
<reference evidence="1" key="1">
    <citation type="submission" date="2023-04" db="EMBL/GenBank/DDBJ databases">
        <title>Bacteriophage Phass-1 Discovered in the Human Gut Virome - the Founding Member of the Proposed New Family Phassviridae.</title>
        <authorList>
            <person name="Tikunov A.Y."/>
            <person name="Morozova V.V."/>
            <person name="Chechushkov A.V."/>
            <person name="Tikunova N.V."/>
        </authorList>
    </citation>
    <scope>NUCLEOTIDE SEQUENCE</scope>
</reference>
<sequence>MNKMVCFDMDGTIADLYGVKGWLEYLQAENPWPYLAARPMCDMDALRDVLLKLKEQGWEIRVISWLAKDSSEAYKDAVRMAKMGWLLNFNFPMDACHLVAYGTTKADCVRRYYEDGDNFILIDDNSKVRNGWHMGDTIDPTMVNIVDALRGLVE</sequence>